<dbReference type="SUPFAM" id="SSF52540">
    <property type="entry name" value="P-loop containing nucleoside triphosphate hydrolases"/>
    <property type="match status" value="1"/>
</dbReference>
<feature type="region of interest" description="Disordered" evidence="3">
    <location>
        <begin position="125"/>
        <end position="173"/>
    </location>
</feature>
<sequence>MAVPVLTAVSDAVWEARLVAALARGDLGVAVVRRCVDLADLLATASTGQARAAILSADLRRLDREALGRLAVAGVAVVALAPPGDEQAEQRLRLLGVRHVLASDSTPETMSAAVVEAVTAVRAPTPAERVATGDPREALSTTPAAPAARPAAGPDDPDAPDTADDAPAPGTGRVVAVWGPTGAPGRTTVAVTLASELASLGRPTLLVDADVYGGVVAQVLGLLDEAPGLAAAARLANAGTLDDASLAGLARTAAPHLRVLSGLARADRWPELRPAALDVVLERARSLSAVTVVDCGFCLEQDEELAYDTGAPRRNGATLAVLSAADTVLAVGTGDPVGLQRLVRGLGELRDAVPGVQPRVVVNRLRAGPVPGDARREVTAALARYAGVDDLHVVPLDVAAVDAALARGRTLTEAAPSSPARLALAALAAELVGAGLPAPRRRRVLSRR</sequence>
<reference evidence="4" key="1">
    <citation type="submission" date="2020-02" db="EMBL/GenBank/DDBJ databases">
        <authorList>
            <person name="Meier V. D."/>
        </authorList>
    </citation>
    <scope>NUCLEOTIDE SEQUENCE</scope>
    <source>
        <strain evidence="4">AVDCRST_MAG07</strain>
    </source>
</reference>
<evidence type="ECO:0000256" key="3">
    <source>
        <dbReference type="SAM" id="MobiDB-lite"/>
    </source>
</evidence>
<evidence type="ECO:0000256" key="2">
    <source>
        <dbReference type="ARBA" id="ARBA00022840"/>
    </source>
</evidence>
<dbReference type="GO" id="GO:0005829">
    <property type="term" value="C:cytosol"/>
    <property type="evidence" value="ECO:0007669"/>
    <property type="project" value="TreeGrafter"/>
</dbReference>
<dbReference type="GO" id="GO:0051782">
    <property type="term" value="P:negative regulation of cell division"/>
    <property type="evidence" value="ECO:0007669"/>
    <property type="project" value="TreeGrafter"/>
</dbReference>
<name>A0A6J4L2K3_9ACTN</name>
<feature type="compositionally biased region" description="Low complexity" evidence="3">
    <location>
        <begin position="141"/>
        <end position="154"/>
    </location>
</feature>
<dbReference type="Gene3D" id="3.40.50.300">
    <property type="entry name" value="P-loop containing nucleotide triphosphate hydrolases"/>
    <property type="match status" value="1"/>
</dbReference>
<dbReference type="PANTHER" id="PTHR43384:SF6">
    <property type="entry name" value="SEPTUM SITE-DETERMINING PROTEIN MIND HOMOLOG, CHLOROPLASTIC"/>
    <property type="match status" value="1"/>
</dbReference>
<dbReference type="InterPro" id="IPR050625">
    <property type="entry name" value="ParA/MinD_ATPase"/>
</dbReference>
<dbReference type="InterPro" id="IPR027417">
    <property type="entry name" value="P-loop_NTPase"/>
</dbReference>
<organism evidence="4">
    <name type="scientific">uncultured Frankineae bacterium</name>
    <dbReference type="NCBI Taxonomy" id="437475"/>
    <lineage>
        <taxon>Bacteria</taxon>
        <taxon>Bacillati</taxon>
        <taxon>Actinomycetota</taxon>
        <taxon>Actinomycetes</taxon>
        <taxon>Frankiales</taxon>
        <taxon>environmental samples</taxon>
    </lineage>
</organism>
<keyword evidence="2" id="KW-0067">ATP-binding</keyword>
<feature type="compositionally biased region" description="Acidic residues" evidence="3">
    <location>
        <begin position="155"/>
        <end position="164"/>
    </location>
</feature>
<dbReference type="GO" id="GO:0009898">
    <property type="term" value="C:cytoplasmic side of plasma membrane"/>
    <property type="evidence" value="ECO:0007669"/>
    <property type="project" value="TreeGrafter"/>
</dbReference>
<gene>
    <name evidence="4" type="ORF">AVDCRST_MAG07-1270</name>
</gene>
<evidence type="ECO:0000313" key="4">
    <source>
        <dbReference type="EMBL" id="CAA9321427.1"/>
    </source>
</evidence>
<proteinExistence type="predicted"/>
<dbReference type="GO" id="GO:0016887">
    <property type="term" value="F:ATP hydrolysis activity"/>
    <property type="evidence" value="ECO:0007669"/>
    <property type="project" value="TreeGrafter"/>
</dbReference>
<dbReference type="AlphaFoldDB" id="A0A6J4L2K3"/>
<keyword evidence="1" id="KW-0547">Nucleotide-binding</keyword>
<accession>A0A6J4L2K3</accession>
<protein>
    <submittedName>
        <fullName evidence="4">Type II/IV secretion system ATPase TadZ/CpaE, associated with Flp pilus assembly</fullName>
    </submittedName>
</protein>
<dbReference type="PANTHER" id="PTHR43384">
    <property type="entry name" value="SEPTUM SITE-DETERMINING PROTEIN MIND HOMOLOG, CHLOROPLASTIC-RELATED"/>
    <property type="match status" value="1"/>
</dbReference>
<dbReference type="EMBL" id="CADCUB010000063">
    <property type="protein sequence ID" value="CAA9321427.1"/>
    <property type="molecule type" value="Genomic_DNA"/>
</dbReference>
<dbReference type="GO" id="GO:0005524">
    <property type="term" value="F:ATP binding"/>
    <property type="evidence" value="ECO:0007669"/>
    <property type="project" value="UniProtKB-KW"/>
</dbReference>
<evidence type="ECO:0000256" key="1">
    <source>
        <dbReference type="ARBA" id="ARBA00022741"/>
    </source>
</evidence>